<organism evidence="1 2">
    <name type="scientific">Geomicrobium halophilum</name>
    <dbReference type="NCBI Taxonomy" id="549000"/>
    <lineage>
        <taxon>Bacteria</taxon>
        <taxon>Bacillati</taxon>
        <taxon>Bacillota</taxon>
        <taxon>Bacilli</taxon>
        <taxon>Bacillales</taxon>
        <taxon>Geomicrobium</taxon>
    </lineage>
</organism>
<gene>
    <name evidence="1" type="ORF">HNR44_001958</name>
</gene>
<sequence>MNPGIASSCEFVCIEPPLSLSFNKPLVDVEKDSIDVFGHLSKGPYHIQATVFFS</sequence>
<name>A0A841PMJ9_9BACL</name>
<comment type="caution">
    <text evidence="1">The sequence shown here is derived from an EMBL/GenBank/DDBJ whole genome shotgun (WGS) entry which is preliminary data.</text>
</comment>
<dbReference type="EMBL" id="JACHHJ010000002">
    <property type="protein sequence ID" value="MBB6449980.1"/>
    <property type="molecule type" value="Genomic_DNA"/>
</dbReference>
<reference evidence="1 2" key="1">
    <citation type="submission" date="2020-08" db="EMBL/GenBank/DDBJ databases">
        <title>Genomic Encyclopedia of Type Strains, Phase IV (KMG-IV): sequencing the most valuable type-strain genomes for metagenomic binning, comparative biology and taxonomic classification.</title>
        <authorList>
            <person name="Goeker M."/>
        </authorList>
    </citation>
    <scope>NUCLEOTIDE SEQUENCE [LARGE SCALE GENOMIC DNA]</scope>
    <source>
        <strain evidence="1 2">DSM 21769</strain>
    </source>
</reference>
<protein>
    <submittedName>
        <fullName evidence="1">Uncharacterized protein</fullName>
    </submittedName>
</protein>
<proteinExistence type="predicted"/>
<dbReference type="AlphaFoldDB" id="A0A841PMJ9"/>
<dbReference type="Proteomes" id="UP000568839">
    <property type="component" value="Unassembled WGS sequence"/>
</dbReference>
<keyword evidence="2" id="KW-1185">Reference proteome</keyword>
<accession>A0A841PMJ9</accession>
<evidence type="ECO:0000313" key="1">
    <source>
        <dbReference type="EMBL" id="MBB6449980.1"/>
    </source>
</evidence>
<evidence type="ECO:0000313" key="2">
    <source>
        <dbReference type="Proteomes" id="UP000568839"/>
    </source>
</evidence>